<evidence type="ECO:0000256" key="1">
    <source>
        <dbReference type="ARBA" id="ARBA00017562"/>
    </source>
</evidence>
<dbReference type="Pfam" id="PF00364">
    <property type="entry name" value="Biotin_lipoyl"/>
    <property type="match status" value="1"/>
</dbReference>
<feature type="domain" description="Lipoyl-binding" evidence="5">
    <location>
        <begin position="83"/>
        <end position="159"/>
    </location>
</feature>
<dbReference type="GO" id="GO:0003989">
    <property type="term" value="F:acetyl-CoA carboxylase activity"/>
    <property type="evidence" value="ECO:0007669"/>
    <property type="project" value="InterPro"/>
</dbReference>
<keyword evidence="3" id="KW-0276">Fatty acid metabolism</keyword>
<dbReference type="FunFam" id="2.40.50.100:FF:000003">
    <property type="entry name" value="Acetyl-CoA carboxylase biotin carboxyl carrier protein"/>
    <property type="match status" value="1"/>
</dbReference>
<organism evidence="6 7">
    <name type="scientific">Bavariicoccus seileri</name>
    <dbReference type="NCBI Taxonomy" id="549685"/>
    <lineage>
        <taxon>Bacteria</taxon>
        <taxon>Bacillati</taxon>
        <taxon>Bacillota</taxon>
        <taxon>Bacilli</taxon>
        <taxon>Lactobacillales</taxon>
        <taxon>Enterococcaceae</taxon>
        <taxon>Bavariicoccus</taxon>
    </lineage>
</organism>
<evidence type="ECO:0000256" key="2">
    <source>
        <dbReference type="ARBA" id="ARBA00023267"/>
    </source>
</evidence>
<dbReference type="InterPro" id="IPR000089">
    <property type="entry name" value="Biotin_lipoyl"/>
</dbReference>
<dbReference type="InterPro" id="IPR001249">
    <property type="entry name" value="AcCoA_biotinCC"/>
</dbReference>
<sequence length="163" mass="17448">MDVKSLITQFDESTIRFLSLTQGTDQLILSKDPYQGPSESNGNGGHDQVAVTHATDSSPKEPTEVISTTASPNEEVDSDDSQFIAVKAPLVGIVYLAPNPGAESFVSVGSVVKKGQVVCIIEAMKIMNEVVAPVSGTIKKINVTNEEVVEYDQPLVVIDEEEI</sequence>
<dbReference type="InterPro" id="IPR050709">
    <property type="entry name" value="Biotin_Carboxyl_Carrier/Decarb"/>
</dbReference>
<name>A0A3D4S428_9ENTE</name>
<dbReference type="Proteomes" id="UP000262195">
    <property type="component" value="Unassembled WGS sequence"/>
</dbReference>
<dbReference type="PANTHER" id="PTHR45266">
    <property type="entry name" value="OXALOACETATE DECARBOXYLASE ALPHA CHAIN"/>
    <property type="match status" value="1"/>
</dbReference>
<dbReference type="SUPFAM" id="SSF51230">
    <property type="entry name" value="Single hybrid motif"/>
    <property type="match status" value="1"/>
</dbReference>
<evidence type="ECO:0000259" key="5">
    <source>
        <dbReference type="PROSITE" id="PS50968"/>
    </source>
</evidence>
<keyword evidence="3" id="KW-0443">Lipid metabolism</keyword>
<dbReference type="PROSITE" id="PS50968">
    <property type="entry name" value="BIOTINYL_LIPOYL"/>
    <property type="match status" value="1"/>
</dbReference>
<dbReference type="CDD" id="cd06850">
    <property type="entry name" value="biotinyl_domain"/>
    <property type="match status" value="1"/>
</dbReference>
<dbReference type="STRING" id="1121105.GCA_000421665_00123"/>
<comment type="caution">
    <text evidence="6">The sequence shown here is derived from an EMBL/GenBank/DDBJ whole genome shotgun (WGS) entry which is preliminary data.</text>
</comment>
<evidence type="ECO:0000256" key="4">
    <source>
        <dbReference type="SAM" id="MobiDB-lite"/>
    </source>
</evidence>
<reference evidence="6 7" key="1">
    <citation type="journal article" date="2018" name="Nat. Biotechnol.">
        <title>A standardized bacterial taxonomy based on genome phylogeny substantially revises the tree of life.</title>
        <authorList>
            <person name="Parks D.H."/>
            <person name="Chuvochina M."/>
            <person name="Waite D.W."/>
            <person name="Rinke C."/>
            <person name="Skarshewski A."/>
            <person name="Chaumeil P.A."/>
            <person name="Hugenholtz P."/>
        </authorList>
    </citation>
    <scope>NUCLEOTIDE SEQUENCE [LARGE SCALE GENOMIC DNA]</scope>
    <source>
        <strain evidence="6">UBA11306</strain>
    </source>
</reference>
<keyword evidence="2 3" id="KW-0092">Biotin</keyword>
<dbReference type="Gene3D" id="2.40.50.100">
    <property type="match status" value="1"/>
</dbReference>
<dbReference type="AlphaFoldDB" id="A0A3D4S428"/>
<dbReference type="PRINTS" id="PR01071">
    <property type="entry name" value="ACOABIOTINCC"/>
</dbReference>
<gene>
    <name evidence="6" type="primary">accB</name>
    <name evidence="6" type="ORF">DIW15_02655</name>
</gene>
<proteinExistence type="predicted"/>
<comment type="pathway">
    <text evidence="3">Lipid metabolism; fatty acid biosynthesis.</text>
</comment>
<dbReference type="UniPathway" id="UPA00094"/>
<evidence type="ECO:0000313" key="6">
    <source>
        <dbReference type="EMBL" id="HCS93595.1"/>
    </source>
</evidence>
<comment type="function">
    <text evidence="3">This protein is a component of the acetyl coenzyme A carboxylase complex; first, biotin carboxylase catalyzes the carboxylation of the carrier protein and then the transcarboxylase transfers the carboxyl group to form malonyl-CoA.</text>
</comment>
<dbReference type="GO" id="GO:0009317">
    <property type="term" value="C:acetyl-CoA carboxylase complex"/>
    <property type="evidence" value="ECO:0007669"/>
    <property type="project" value="InterPro"/>
</dbReference>
<keyword evidence="3" id="KW-0444">Lipid biosynthesis</keyword>
<keyword evidence="3" id="KW-0275">Fatty acid biosynthesis</keyword>
<evidence type="ECO:0000313" key="7">
    <source>
        <dbReference type="Proteomes" id="UP000262195"/>
    </source>
</evidence>
<dbReference type="GO" id="GO:0006633">
    <property type="term" value="P:fatty acid biosynthetic process"/>
    <property type="evidence" value="ECO:0007669"/>
    <property type="project" value="UniProtKB-UniPathway"/>
</dbReference>
<evidence type="ECO:0000256" key="3">
    <source>
        <dbReference type="RuleBase" id="RU364072"/>
    </source>
</evidence>
<dbReference type="PANTHER" id="PTHR45266:SF3">
    <property type="entry name" value="OXALOACETATE DECARBOXYLASE ALPHA CHAIN"/>
    <property type="match status" value="1"/>
</dbReference>
<dbReference type="NCBIfam" id="TIGR00531">
    <property type="entry name" value="BCCP"/>
    <property type="match status" value="1"/>
</dbReference>
<feature type="region of interest" description="Disordered" evidence="4">
    <location>
        <begin position="29"/>
        <end position="78"/>
    </location>
</feature>
<dbReference type="InterPro" id="IPR011053">
    <property type="entry name" value="Single_hybrid_motif"/>
</dbReference>
<accession>A0A3D4S428</accession>
<dbReference type="EMBL" id="DQHO01000016">
    <property type="protein sequence ID" value="HCS93595.1"/>
    <property type="molecule type" value="Genomic_DNA"/>
</dbReference>
<dbReference type="RefSeq" id="WP_022795421.1">
    <property type="nucleotide sequence ID" value="NZ_JBQDSL010000003.1"/>
</dbReference>
<protein>
    <recommendedName>
        <fullName evidence="1 3">Biotin carboxyl carrier protein of acetyl-CoA carboxylase</fullName>
    </recommendedName>
</protein>